<reference evidence="4 5" key="1">
    <citation type="submission" date="2024-04" db="EMBL/GenBank/DDBJ databases">
        <title>Isolation of an actinomycete strain from pig manure.</title>
        <authorList>
            <person name="Gong T."/>
            <person name="Yu Z."/>
            <person name="An M."/>
            <person name="Wei C."/>
            <person name="Yang W."/>
            <person name="Liu L."/>
        </authorList>
    </citation>
    <scope>NUCLEOTIDE SEQUENCE [LARGE SCALE GENOMIC DNA]</scope>
    <source>
        <strain evidence="4 5">ZF39</strain>
    </source>
</reference>
<proteinExistence type="inferred from homology"/>
<gene>
    <name evidence="4" type="ORF">AADG42_12530</name>
</gene>
<sequence length="288" mass="30572">MRIANVANRAHLVLSAADGSDRLIDIADASDQQFGPNPAALYADWAAFTDWAGGASLDAESGAAVDRAALSAPSPEPRQIFAIGLNYDEHAKESGFEAPTDLPPVFTKYVSAFSGPETDVVIPPGGNVDWEVELVLVMGAEARRIDPAAAWDHIAGVTVGQDLSERITQLRGPAPQFGLGKSYPGFAPQGPFLVTPDELPNRDDLGIGCRIDDEVVQDGRTSEMIFDVPALVAKISENVTLYPGDVIFSGTPAGVGMGREPKRFLKAGETLHTWIEGVGEMTQRFVAG</sequence>
<organism evidence="4 5">
    <name type="scientific">Ammonicoccus fulvus</name>
    <dbReference type="NCBI Taxonomy" id="3138240"/>
    <lineage>
        <taxon>Bacteria</taxon>
        <taxon>Bacillati</taxon>
        <taxon>Actinomycetota</taxon>
        <taxon>Actinomycetes</taxon>
        <taxon>Propionibacteriales</taxon>
        <taxon>Propionibacteriaceae</taxon>
        <taxon>Ammonicoccus</taxon>
    </lineage>
</organism>
<evidence type="ECO:0000259" key="3">
    <source>
        <dbReference type="Pfam" id="PF01557"/>
    </source>
</evidence>
<dbReference type="Gene3D" id="3.90.850.10">
    <property type="entry name" value="Fumarylacetoacetase-like, C-terminal domain"/>
    <property type="match status" value="1"/>
</dbReference>
<protein>
    <submittedName>
        <fullName evidence="4">Fumarylacetoacetate hydrolase family protein</fullName>
    </submittedName>
</protein>
<evidence type="ECO:0000256" key="1">
    <source>
        <dbReference type="ARBA" id="ARBA00010211"/>
    </source>
</evidence>
<keyword evidence="2" id="KW-0479">Metal-binding</keyword>
<keyword evidence="4" id="KW-0378">Hydrolase</keyword>
<dbReference type="GO" id="GO:0016787">
    <property type="term" value="F:hydrolase activity"/>
    <property type="evidence" value="ECO:0007669"/>
    <property type="project" value="UniProtKB-KW"/>
</dbReference>
<name>A0ABZ3FSD3_9ACTN</name>
<keyword evidence="5" id="KW-1185">Reference proteome</keyword>
<evidence type="ECO:0000256" key="2">
    <source>
        <dbReference type="ARBA" id="ARBA00022723"/>
    </source>
</evidence>
<dbReference type="Pfam" id="PF01557">
    <property type="entry name" value="FAA_hydrolase"/>
    <property type="match status" value="1"/>
</dbReference>
<dbReference type="InterPro" id="IPR036663">
    <property type="entry name" value="Fumarylacetoacetase_C_sf"/>
</dbReference>
<dbReference type="RefSeq" id="WP_425309546.1">
    <property type="nucleotide sequence ID" value="NZ_CP154795.1"/>
</dbReference>
<dbReference type="PANTHER" id="PTHR42796:SF4">
    <property type="entry name" value="FUMARYLACETOACETATE HYDROLASE DOMAIN-CONTAINING PROTEIN 2A"/>
    <property type="match status" value="1"/>
</dbReference>
<feature type="domain" description="Fumarylacetoacetase-like C-terminal" evidence="3">
    <location>
        <begin position="80"/>
        <end position="285"/>
    </location>
</feature>
<dbReference type="InterPro" id="IPR011234">
    <property type="entry name" value="Fumarylacetoacetase-like_C"/>
</dbReference>
<dbReference type="InterPro" id="IPR051121">
    <property type="entry name" value="FAH"/>
</dbReference>
<comment type="similarity">
    <text evidence="1">Belongs to the FAH family.</text>
</comment>
<evidence type="ECO:0000313" key="4">
    <source>
        <dbReference type="EMBL" id="XAN08090.1"/>
    </source>
</evidence>
<dbReference type="Proteomes" id="UP001442841">
    <property type="component" value="Chromosome"/>
</dbReference>
<evidence type="ECO:0000313" key="5">
    <source>
        <dbReference type="Proteomes" id="UP001442841"/>
    </source>
</evidence>
<accession>A0ABZ3FSD3</accession>
<dbReference type="PANTHER" id="PTHR42796">
    <property type="entry name" value="FUMARYLACETOACETATE HYDROLASE DOMAIN-CONTAINING PROTEIN 2A-RELATED"/>
    <property type="match status" value="1"/>
</dbReference>
<dbReference type="EMBL" id="CP154795">
    <property type="protein sequence ID" value="XAN08090.1"/>
    <property type="molecule type" value="Genomic_DNA"/>
</dbReference>
<dbReference type="SUPFAM" id="SSF56529">
    <property type="entry name" value="FAH"/>
    <property type="match status" value="1"/>
</dbReference>